<dbReference type="Proteomes" id="UP000186817">
    <property type="component" value="Unassembled WGS sequence"/>
</dbReference>
<dbReference type="Pfam" id="PF03171">
    <property type="entry name" value="2OG-FeII_Oxy"/>
    <property type="match status" value="1"/>
</dbReference>
<dbReference type="InterPro" id="IPR044861">
    <property type="entry name" value="IPNS-like_FE2OG_OXY"/>
</dbReference>
<accession>A0A1Q9CKI9</accession>
<dbReference type="OrthoDB" id="288590at2759"/>
<name>A0A1Q9CKI9_SYMMI</name>
<protein>
    <submittedName>
        <fullName evidence="2">UPF0676 protein</fullName>
    </submittedName>
</protein>
<evidence type="ECO:0000313" key="3">
    <source>
        <dbReference type="Proteomes" id="UP000186817"/>
    </source>
</evidence>
<dbReference type="InterPro" id="IPR050231">
    <property type="entry name" value="Iron_ascorbate_oxido_reductase"/>
</dbReference>
<organism evidence="2 3">
    <name type="scientific">Symbiodinium microadriaticum</name>
    <name type="common">Dinoflagellate</name>
    <name type="synonym">Zooxanthella microadriatica</name>
    <dbReference type="NCBI Taxonomy" id="2951"/>
    <lineage>
        <taxon>Eukaryota</taxon>
        <taxon>Sar</taxon>
        <taxon>Alveolata</taxon>
        <taxon>Dinophyceae</taxon>
        <taxon>Suessiales</taxon>
        <taxon>Symbiodiniaceae</taxon>
        <taxon>Symbiodinium</taxon>
    </lineage>
</organism>
<comment type="caution">
    <text evidence="2">The sequence shown here is derived from an EMBL/GenBank/DDBJ whole genome shotgun (WGS) entry which is preliminary data.</text>
</comment>
<dbReference type="Gene3D" id="2.60.120.330">
    <property type="entry name" value="B-lactam Antibiotic, Isopenicillin N Synthase, Chain"/>
    <property type="match status" value="1"/>
</dbReference>
<dbReference type="EMBL" id="LSRX01001115">
    <property type="protein sequence ID" value="OLP83442.1"/>
    <property type="molecule type" value="Genomic_DNA"/>
</dbReference>
<gene>
    <name evidence="2" type="ORF">AK812_SmicGene35792</name>
</gene>
<dbReference type="InterPro" id="IPR026992">
    <property type="entry name" value="DIOX_N"/>
</dbReference>
<dbReference type="AlphaFoldDB" id="A0A1Q9CKI9"/>
<proteinExistence type="predicted"/>
<dbReference type="InterPro" id="IPR005123">
    <property type="entry name" value="Oxoglu/Fe-dep_dioxygenase_dom"/>
</dbReference>
<dbReference type="PROSITE" id="PS51471">
    <property type="entry name" value="FE2OG_OXY"/>
    <property type="match status" value="1"/>
</dbReference>
<sequence>MPSSLARELAHMALAAGATSWIQLDACQTFQVADSYQCYFVPVQTPPAPTFGQTGAHAPGYRYSYVWCHGTDISTAALILKELQVRPTMPGSGINTGSEINFPAVAFYCQASVGEFDLRSVQTAVAKELRISKGLQGMLIMGECHTVQSHLKVSWSDTVEESRLCFRRGAIRTPRIGCRTMITWTLVAALATSVVLGMSSRPLGLEKKDSLAFLSPTCILPISSIRDGTAIGFDGSQQAKKPTSLLLAQKPKWFWQGLLQCNSSDTIDDVKRQLQSVIWKARGWSPKVSAFQFQQRGKHIPYTRPGDRLASMVDGPTKRAMLVTDMDRGDEAHGFATKRGDLDRGQNASMSCLASACTAAQAWAEALAVATELRQHAQALETCHAAIAGQLERVLAPTCGSDLVTCNSLLGTLLCGGAVLPALKLTDELRTRRSSTGSLALICQRRPRFSTTLRSQRRSSCETQRRRTSPSLIVACSDVLEAMLASAGPGRWRFHLEGHEPSRPWQRSSSTRFDSAPAYAYYLNAHDEVFVKRSFCVRVCLLVEGFNKTASRSQDPEDSALAVAEKVAQIEQVSIGKFRDGSALERSAQVEALRRAFARQGMVTLVDTGIEHETVDKTITKSRDFFALPRSRKEHFNGPSGYPPRSFGAITSPRGKHYHLQQEDEEGNILNEWLQMRNTSVQVDWSDPYYASPEGQEFYSSEAKHPEQLEWPAEVPGLQEATAAYYGAMEELSKVMYELFAVALDLQPDFFLKRARRSPIWPVTIAHYPPQKRAPSDDRARIQPHWDRTLFAMITTSDVGDEESGGGLQILVDSATGEGVDGRAKLEGRSVEWQNVVRPPGGYVVNVGEMMSRWSNGRMRHVVHRVRNPVVNHTDPGRVSLMAYVLTDYDTPVECLHCRSDGSEPIYEPTWVGELMNWGSKLPIYNQTKQDMMRQAQGLYLSNGTQTSLGEPTDIKAVEASMSVCEASSSTMAAVS</sequence>
<dbReference type="InterPro" id="IPR027443">
    <property type="entry name" value="IPNS-like_sf"/>
</dbReference>
<feature type="domain" description="Fe2OG dioxygenase" evidence="1">
    <location>
        <begin position="759"/>
        <end position="888"/>
    </location>
</feature>
<keyword evidence="3" id="KW-1185">Reference proteome</keyword>
<evidence type="ECO:0000259" key="1">
    <source>
        <dbReference type="PROSITE" id="PS51471"/>
    </source>
</evidence>
<dbReference type="PANTHER" id="PTHR47990">
    <property type="entry name" value="2-OXOGLUTARATE (2OG) AND FE(II)-DEPENDENT OXYGENASE SUPERFAMILY PROTEIN-RELATED"/>
    <property type="match status" value="1"/>
</dbReference>
<dbReference type="Pfam" id="PF14226">
    <property type="entry name" value="DIOX_N"/>
    <property type="match status" value="1"/>
</dbReference>
<reference evidence="2 3" key="1">
    <citation type="submission" date="2016-02" db="EMBL/GenBank/DDBJ databases">
        <title>Genome analysis of coral dinoflagellate symbionts highlights evolutionary adaptations to a symbiotic lifestyle.</title>
        <authorList>
            <person name="Aranda M."/>
            <person name="Li Y."/>
            <person name="Liew Y.J."/>
            <person name="Baumgarten S."/>
            <person name="Simakov O."/>
            <person name="Wilson M."/>
            <person name="Piel J."/>
            <person name="Ashoor H."/>
            <person name="Bougouffa S."/>
            <person name="Bajic V.B."/>
            <person name="Ryu T."/>
            <person name="Ravasi T."/>
            <person name="Bayer T."/>
            <person name="Micklem G."/>
            <person name="Kim H."/>
            <person name="Bhak J."/>
            <person name="Lajeunesse T.C."/>
            <person name="Voolstra C.R."/>
        </authorList>
    </citation>
    <scope>NUCLEOTIDE SEQUENCE [LARGE SCALE GENOMIC DNA]</scope>
    <source>
        <strain evidence="2 3">CCMP2467</strain>
    </source>
</reference>
<evidence type="ECO:0000313" key="2">
    <source>
        <dbReference type="EMBL" id="OLP83442.1"/>
    </source>
</evidence>
<dbReference type="SUPFAM" id="SSF51197">
    <property type="entry name" value="Clavaminate synthase-like"/>
    <property type="match status" value="1"/>
</dbReference>